<keyword evidence="6" id="KW-0963">Cytoplasm</keyword>
<keyword evidence="1 6" id="KW-0436">Ligase</keyword>
<dbReference type="EMBL" id="FNBL01000007">
    <property type="protein sequence ID" value="SDF75203.1"/>
    <property type="molecule type" value="Genomic_DNA"/>
</dbReference>
<dbReference type="NCBIfam" id="TIGR02432">
    <property type="entry name" value="lysidine_TilS_N"/>
    <property type="match status" value="1"/>
</dbReference>
<evidence type="ECO:0000313" key="9">
    <source>
        <dbReference type="Proteomes" id="UP000182284"/>
    </source>
</evidence>
<keyword evidence="4 6" id="KW-0067">ATP-binding</keyword>
<comment type="domain">
    <text evidence="6">The N-terminal region contains the highly conserved SGGXDS motif, predicted to be a P-loop motif involved in ATP binding.</text>
</comment>
<evidence type="ECO:0000256" key="4">
    <source>
        <dbReference type="ARBA" id="ARBA00022840"/>
    </source>
</evidence>
<comment type="function">
    <text evidence="6">Ligates lysine onto the cytidine present at position 34 of the AUA codon-specific tRNA(Ile) that contains the anticodon CAU, in an ATP-dependent manner. Cytidine is converted to lysidine, thus changing the amino acid specificity of the tRNA from methionine to isoleucine.</text>
</comment>
<dbReference type="SUPFAM" id="SSF52402">
    <property type="entry name" value="Adenine nucleotide alpha hydrolases-like"/>
    <property type="match status" value="1"/>
</dbReference>
<dbReference type="GO" id="GO:0005737">
    <property type="term" value="C:cytoplasm"/>
    <property type="evidence" value="ECO:0007669"/>
    <property type="project" value="UniProtKB-SubCell"/>
</dbReference>
<evidence type="ECO:0000256" key="1">
    <source>
        <dbReference type="ARBA" id="ARBA00022598"/>
    </source>
</evidence>
<evidence type="ECO:0000256" key="2">
    <source>
        <dbReference type="ARBA" id="ARBA00022694"/>
    </source>
</evidence>
<dbReference type="GO" id="GO:0005524">
    <property type="term" value="F:ATP binding"/>
    <property type="evidence" value="ECO:0007669"/>
    <property type="project" value="UniProtKB-UniRule"/>
</dbReference>
<evidence type="ECO:0000256" key="5">
    <source>
        <dbReference type="ARBA" id="ARBA00048539"/>
    </source>
</evidence>
<feature type="binding site" evidence="6">
    <location>
        <begin position="32"/>
        <end position="37"/>
    </location>
    <ligand>
        <name>ATP</name>
        <dbReference type="ChEBI" id="CHEBI:30616"/>
    </ligand>
</feature>
<dbReference type="HAMAP" id="MF_01161">
    <property type="entry name" value="tRNA_Ile_lys_synt"/>
    <property type="match status" value="1"/>
</dbReference>
<dbReference type="InterPro" id="IPR012094">
    <property type="entry name" value="tRNA_Ile_lys_synt"/>
</dbReference>
<comment type="similarity">
    <text evidence="6">Belongs to the tRNA(Ile)-lysidine synthase family.</text>
</comment>
<dbReference type="PANTHER" id="PTHR43033:SF5">
    <property type="entry name" value="TRNA(ILE)-LYSIDINE SYNTHETASE"/>
    <property type="match status" value="1"/>
</dbReference>
<dbReference type="RefSeq" id="WP_083351805.1">
    <property type="nucleotide sequence ID" value="NZ_FNBL01000007.1"/>
</dbReference>
<dbReference type="Pfam" id="PF01171">
    <property type="entry name" value="ATP_bind_3"/>
    <property type="match status" value="1"/>
</dbReference>
<dbReference type="EC" id="6.3.4.19" evidence="6"/>
<sequence>MSEVTAKQAMLKHFVATAFAYDKPDQLAVAVSGGGDSMALLHLMAEWAEEEKIRLWAVTVNHGLRPEAAEEARFVSEVAQKLQVKHTTLTWSGWSGQGNLQDAARRARYRLMADWAKAEGINTIALAHTADDQAETFFMRLARASGIDGLTGMQRRRVSDGITWVRPLLMQERFELRQYLRDLRQPWIDDPSNDNEAFDRIKARRAMEELSKLGIDIHVVGRVMDHLGQVRSALDFATHDHALDCVSEDQGDLILNRRRFAEGAPEINRRLVAHALRWIASADYGPRGMKLQEFLSAMMRGRDATLHGVRLLGGKESFRLTREHAAVAHTVAVPGAVWDGRWIVEGIEDKGLIVRALGQDGLLQLGELPDGAPPRETLSASPAVFDGNTLISAPLVRYGPATLRLAQPKGDFFTTLLSH</sequence>
<proteinExistence type="inferred from homology"/>
<comment type="subcellular location">
    <subcellularLocation>
        <location evidence="6">Cytoplasm</location>
    </subcellularLocation>
</comment>
<gene>
    <name evidence="6" type="primary">tilS</name>
    <name evidence="8" type="ORF">SAMN04488117_10717</name>
</gene>
<comment type="catalytic activity">
    <reaction evidence="5 6">
        <text>cytidine(34) in tRNA(Ile2) + L-lysine + ATP = lysidine(34) in tRNA(Ile2) + AMP + diphosphate + H(+)</text>
        <dbReference type="Rhea" id="RHEA:43744"/>
        <dbReference type="Rhea" id="RHEA-COMP:10625"/>
        <dbReference type="Rhea" id="RHEA-COMP:10670"/>
        <dbReference type="ChEBI" id="CHEBI:15378"/>
        <dbReference type="ChEBI" id="CHEBI:30616"/>
        <dbReference type="ChEBI" id="CHEBI:32551"/>
        <dbReference type="ChEBI" id="CHEBI:33019"/>
        <dbReference type="ChEBI" id="CHEBI:82748"/>
        <dbReference type="ChEBI" id="CHEBI:83665"/>
        <dbReference type="ChEBI" id="CHEBI:456215"/>
        <dbReference type="EC" id="6.3.4.19"/>
    </reaction>
</comment>
<evidence type="ECO:0000256" key="6">
    <source>
        <dbReference type="HAMAP-Rule" id="MF_01161"/>
    </source>
</evidence>
<dbReference type="PANTHER" id="PTHR43033">
    <property type="entry name" value="TRNA(ILE)-LYSIDINE SYNTHASE-RELATED"/>
    <property type="match status" value="1"/>
</dbReference>
<name>A0A1G7NMG8_9RHOB</name>
<accession>A0A1G7NMG8</accession>
<dbReference type="AlphaFoldDB" id="A0A1G7NMG8"/>
<dbReference type="InterPro" id="IPR011063">
    <property type="entry name" value="TilS/TtcA_N"/>
</dbReference>
<feature type="domain" description="tRNA(Ile)-lysidine/2-thiocytidine synthase N-terminal" evidence="7">
    <location>
        <begin position="27"/>
        <end position="205"/>
    </location>
</feature>
<dbReference type="Proteomes" id="UP000182284">
    <property type="component" value="Unassembled WGS sequence"/>
</dbReference>
<keyword evidence="3 6" id="KW-0547">Nucleotide-binding</keyword>
<dbReference type="CDD" id="cd01992">
    <property type="entry name" value="TilS_N"/>
    <property type="match status" value="1"/>
</dbReference>
<evidence type="ECO:0000256" key="3">
    <source>
        <dbReference type="ARBA" id="ARBA00022741"/>
    </source>
</evidence>
<dbReference type="InterPro" id="IPR012795">
    <property type="entry name" value="tRNA_Ile_lys_synt_N"/>
</dbReference>
<keyword evidence="2 6" id="KW-0819">tRNA processing</keyword>
<evidence type="ECO:0000259" key="7">
    <source>
        <dbReference type="Pfam" id="PF01171"/>
    </source>
</evidence>
<protein>
    <recommendedName>
        <fullName evidence="6">tRNA(Ile)-lysidine synthase</fullName>
        <ecNumber evidence="6">6.3.4.19</ecNumber>
    </recommendedName>
    <alternativeName>
        <fullName evidence="6">tRNA(Ile)-2-lysyl-cytidine synthase</fullName>
    </alternativeName>
    <alternativeName>
        <fullName evidence="6">tRNA(Ile)-lysidine synthetase</fullName>
    </alternativeName>
</protein>
<dbReference type="OrthoDB" id="9807403at2"/>
<organism evidence="8 9">
    <name type="scientific">Celeribacter baekdonensis</name>
    <dbReference type="NCBI Taxonomy" id="875171"/>
    <lineage>
        <taxon>Bacteria</taxon>
        <taxon>Pseudomonadati</taxon>
        <taxon>Pseudomonadota</taxon>
        <taxon>Alphaproteobacteria</taxon>
        <taxon>Rhodobacterales</taxon>
        <taxon>Roseobacteraceae</taxon>
        <taxon>Celeribacter</taxon>
    </lineage>
</organism>
<evidence type="ECO:0000313" key="8">
    <source>
        <dbReference type="EMBL" id="SDF75203.1"/>
    </source>
</evidence>
<reference evidence="8 9" key="1">
    <citation type="submission" date="2016-10" db="EMBL/GenBank/DDBJ databases">
        <authorList>
            <person name="de Groot N.N."/>
        </authorList>
    </citation>
    <scope>NUCLEOTIDE SEQUENCE [LARGE SCALE GENOMIC DNA]</scope>
    <source>
        <strain evidence="8 9">DSM 27375</strain>
    </source>
</reference>
<dbReference type="GO" id="GO:0006400">
    <property type="term" value="P:tRNA modification"/>
    <property type="evidence" value="ECO:0007669"/>
    <property type="project" value="UniProtKB-UniRule"/>
</dbReference>
<dbReference type="Gene3D" id="3.40.50.620">
    <property type="entry name" value="HUPs"/>
    <property type="match status" value="1"/>
</dbReference>
<dbReference type="InterPro" id="IPR014729">
    <property type="entry name" value="Rossmann-like_a/b/a_fold"/>
</dbReference>
<dbReference type="GO" id="GO:0032267">
    <property type="term" value="F:tRNA(Ile)-lysidine synthase activity"/>
    <property type="evidence" value="ECO:0007669"/>
    <property type="project" value="UniProtKB-EC"/>
</dbReference>